<keyword evidence="2" id="KW-1185">Reference proteome</keyword>
<dbReference type="GO" id="GO:0031179">
    <property type="term" value="P:peptide modification"/>
    <property type="evidence" value="ECO:0007669"/>
    <property type="project" value="InterPro"/>
</dbReference>
<dbReference type="EMBL" id="PYAW01000005">
    <property type="protein sequence ID" value="PSL44700.1"/>
    <property type="molecule type" value="Genomic_DNA"/>
</dbReference>
<dbReference type="Proteomes" id="UP000240971">
    <property type="component" value="Unassembled WGS sequence"/>
</dbReference>
<sequence length="356" mass="40713">MITLLDQLISSFTFEETAHVHDNGLFHGKSGLAMIHFLLHQYSGNVTYSEHALLLLNEVSENISAVKEAGFENGLAGIGWSIEWAAQNKMLDINTDEILEDVDAIIYKAIMYAPDKTFFLANGTLGKLFYFFKRFESRNQGQHMYKRLYLEECLVMLTDELWDKISEASQTPDIYNTANDIILLENFGHALVFLSTFLQRRINQVTVEKTLYILVDKVAGILMPILNNTKNSLAPEGPILVAYQYLATCYYLAGKYHQHNVWEKQGYELMQILSRKDMNDENQRMEQQLKAISTRALMHLYLESPIVGNDWSNYLQLTAFKNLPLKLSGGRGALLLTVLSLNYKEFIGSWQELLAI</sequence>
<dbReference type="Gene3D" id="1.50.10.20">
    <property type="match status" value="1"/>
</dbReference>
<accession>A0A2P8HEQ4</accession>
<proteinExistence type="predicted"/>
<gene>
    <name evidence="1" type="ORF">CLV51_10572</name>
</gene>
<protein>
    <submittedName>
        <fullName evidence="1">Lanthionine synthetase-like protein</fullName>
    </submittedName>
</protein>
<evidence type="ECO:0000313" key="1">
    <source>
        <dbReference type="EMBL" id="PSL44700.1"/>
    </source>
</evidence>
<dbReference type="InterPro" id="IPR007822">
    <property type="entry name" value="LANC-like"/>
</dbReference>
<organism evidence="1 2">
    <name type="scientific">Chitinophaga niastensis</name>
    <dbReference type="NCBI Taxonomy" id="536980"/>
    <lineage>
        <taxon>Bacteria</taxon>
        <taxon>Pseudomonadati</taxon>
        <taxon>Bacteroidota</taxon>
        <taxon>Chitinophagia</taxon>
        <taxon>Chitinophagales</taxon>
        <taxon>Chitinophagaceae</taxon>
        <taxon>Chitinophaga</taxon>
    </lineage>
</organism>
<comment type="caution">
    <text evidence="1">The sequence shown here is derived from an EMBL/GenBank/DDBJ whole genome shotgun (WGS) entry which is preliminary data.</text>
</comment>
<dbReference type="AlphaFoldDB" id="A0A2P8HEQ4"/>
<evidence type="ECO:0000313" key="2">
    <source>
        <dbReference type="Proteomes" id="UP000240971"/>
    </source>
</evidence>
<reference evidence="1 2" key="1">
    <citation type="submission" date="2018-03" db="EMBL/GenBank/DDBJ databases">
        <title>Genomic Encyclopedia of Archaeal and Bacterial Type Strains, Phase II (KMG-II): from individual species to whole genera.</title>
        <authorList>
            <person name="Goeker M."/>
        </authorList>
    </citation>
    <scope>NUCLEOTIDE SEQUENCE [LARGE SCALE GENOMIC DNA]</scope>
    <source>
        <strain evidence="1 2">DSM 24859</strain>
    </source>
</reference>
<dbReference type="SUPFAM" id="SSF158745">
    <property type="entry name" value="LanC-like"/>
    <property type="match status" value="1"/>
</dbReference>
<name>A0A2P8HEQ4_CHINA</name>
<dbReference type="RefSeq" id="WP_106530142.1">
    <property type="nucleotide sequence ID" value="NZ_PYAW01000005.1"/>
</dbReference>
<dbReference type="Pfam" id="PF05147">
    <property type="entry name" value="LANC_like"/>
    <property type="match status" value="1"/>
</dbReference>